<evidence type="ECO:0000256" key="7">
    <source>
        <dbReference type="ARBA" id="ARBA00022729"/>
    </source>
</evidence>
<keyword evidence="9" id="KW-0406">Ion transport</keyword>
<evidence type="ECO:0000256" key="8">
    <source>
        <dbReference type="ARBA" id="ARBA00023004"/>
    </source>
</evidence>
<dbReference type="Proteomes" id="UP000199391">
    <property type="component" value="Unassembled WGS sequence"/>
</dbReference>
<feature type="domain" description="TonB-dependent receptor-like beta-barrel" evidence="18">
    <location>
        <begin position="246"/>
        <end position="675"/>
    </location>
</feature>
<evidence type="ECO:0000256" key="14">
    <source>
        <dbReference type="PROSITE-ProRule" id="PRU01360"/>
    </source>
</evidence>
<dbReference type="InterPro" id="IPR012910">
    <property type="entry name" value="Plug_dom"/>
</dbReference>
<dbReference type="Gene3D" id="2.40.170.20">
    <property type="entry name" value="TonB-dependent receptor, beta-barrel domain"/>
    <property type="match status" value="1"/>
</dbReference>
<keyword evidence="13 14" id="KW-0998">Cell outer membrane</keyword>
<keyword evidence="12" id="KW-0675">Receptor</keyword>
<dbReference type="InterPro" id="IPR036942">
    <property type="entry name" value="Beta-barrel_TonB_sf"/>
</dbReference>
<name>A0A1I7FRA2_9BURK</name>
<sequence>MLRKTTLALVLAAAWASLPQAAPARLSTDDADAGATAALPQVTVTGDRDETAGLAAKRAASTTKSGAGLLETPQSITVVTRGLLDAQQSTTLAEALRTVAGVTPGQYGRRGFDDFIIRGMRASESTFVDGLRTAQSVQIPEELFGVEQLDVLKGPASLLFGNVQPGGMVNSVSKRPRAHAFNEAGVTIGSDNHRQATLDVGRPLNATGKAAFRVNALALDSDDPTDFVFFKTRWLAPALTLDLGGDTDLTLLASYHRREWLRQQGLPPRGTLLPNPNGPIPLNRFIGDPAMGGYDVERKRVGYALAHRFNDRWTLHQNFRWEEYGGVGPGVFNGALAANGATLSRTGSRREFDGEVAALDTHVGGTLSVLGTLHHLTLGLDASTQRERFATTTCTLPALNLFNPVYGVAIACPAAAQADTTSRLPMTGLYARDRFALAGRLDATLGLRRDRATTGNTNNRGGIEDRQTDSATTGSAGLSYRLAPGAAAYASYATSFLPVSGVDYFGARFEPETGRQSELGIKYSPDGGRVTAVMAVYDLRRRNVTTADTEHNGFSVQTGEERSRGVEGELTLNLRNGWTLRGAAAHIASEVTRDNRAAYVGKPLNNVPRRGATVWANYLTGNGALAGLGLGAGLRHESEKRGYSFDYTVPAYTVVDAAASYSGNGYRVSLNVKNLFGRDTYAGGLSNNVVTLGDPRQVRLNTVFEF</sequence>
<dbReference type="NCBIfam" id="TIGR01783">
    <property type="entry name" value="TonB-siderophor"/>
    <property type="match status" value="1"/>
</dbReference>
<keyword evidence="8" id="KW-0408">Iron</keyword>
<dbReference type="InterPro" id="IPR039426">
    <property type="entry name" value="TonB-dep_rcpt-like"/>
</dbReference>
<evidence type="ECO:0000256" key="10">
    <source>
        <dbReference type="ARBA" id="ARBA00023077"/>
    </source>
</evidence>
<feature type="region of interest" description="Disordered" evidence="16">
    <location>
        <begin position="449"/>
        <end position="474"/>
    </location>
</feature>
<comment type="similarity">
    <text evidence="2 14 15">Belongs to the TonB-dependent receptor family.</text>
</comment>
<comment type="subcellular location">
    <subcellularLocation>
        <location evidence="1 14">Cell outer membrane</location>
        <topology evidence="1 14">Multi-pass membrane protein</topology>
    </subcellularLocation>
</comment>
<dbReference type="PROSITE" id="PS52016">
    <property type="entry name" value="TONB_DEPENDENT_REC_3"/>
    <property type="match status" value="1"/>
</dbReference>
<evidence type="ECO:0000256" key="15">
    <source>
        <dbReference type="RuleBase" id="RU003357"/>
    </source>
</evidence>
<protein>
    <submittedName>
        <fullName evidence="20">Iron complex outermembrane recepter protein</fullName>
    </submittedName>
</protein>
<reference evidence="21" key="1">
    <citation type="submission" date="2016-10" db="EMBL/GenBank/DDBJ databases">
        <authorList>
            <person name="Varghese N."/>
            <person name="Submissions S."/>
        </authorList>
    </citation>
    <scope>NUCLEOTIDE SEQUENCE [LARGE SCALE GENOMIC DNA]</scope>
    <source>
        <strain evidence="21">CGMCC 1.11014</strain>
    </source>
</reference>
<keyword evidence="7 17" id="KW-0732">Signal</keyword>
<organism evidence="20 21">
    <name type="scientific">Pseudoduganella namucuonensis</name>
    <dbReference type="NCBI Taxonomy" id="1035707"/>
    <lineage>
        <taxon>Bacteria</taxon>
        <taxon>Pseudomonadati</taxon>
        <taxon>Pseudomonadota</taxon>
        <taxon>Betaproteobacteria</taxon>
        <taxon>Burkholderiales</taxon>
        <taxon>Oxalobacteraceae</taxon>
        <taxon>Telluria group</taxon>
        <taxon>Pseudoduganella</taxon>
    </lineage>
</organism>
<evidence type="ECO:0000256" key="12">
    <source>
        <dbReference type="ARBA" id="ARBA00023170"/>
    </source>
</evidence>
<dbReference type="RefSeq" id="WP_229488849.1">
    <property type="nucleotide sequence ID" value="NZ_FPBO01000002.1"/>
</dbReference>
<accession>A0A1I7FRA2</accession>
<evidence type="ECO:0000256" key="13">
    <source>
        <dbReference type="ARBA" id="ARBA00023237"/>
    </source>
</evidence>
<evidence type="ECO:0000256" key="17">
    <source>
        <dbReference type="SAM" id="SignalP"/>
    </source>
</evidence>
<dbReference type="CDD" id="cd01347">
    <property type="entry name" value="ligand_gated_channel"/>
    <property type="match status" value="1"/>
</dbReference>
<dbReference type="STRING" id="1035707.SAMN05216552_1002230"/>
<evidence type="ECO:0000259" key="18">
    <source>
        <dbReference type="Pfam" id="PF00593"/>
    </source>
</evidence>
<evidence type="ECO:0000313" key="20">
    <source>
        <dbReference type="EMBL" id="SFU38675.1"/>
    </source>
</evidence>
<feature type="domain" description="TonB-dependent receptor plug" evidence="19">
    <location>
        <begin position="70"/>
        <end position="167"/>
    </location>
</feature>
<evidence type="ECO:0000313" key="21">
    <source>
        <dbReference type="Proteomes" id="UP000199391"/>
    </source>
</evidence>
<evidence type="ECO:0000256" key="5">
    <source>
        <dbReference type="ARBA" id="ARBA00022496"/>
    </source>
</evidence>
<dbReference type="PANTHER" id="PTHR32552:SF68">
    <property type="entry name" value="FERRICHROME OUTER MEMBRANE TRANSPORTER_PHAGE RECEPTOR"/>
    <property type="match status" value="1"/>
</dbReference>
<evidence type="ECO:0000259" key="19">
    <source>
        <dbReference type="Pfam" id="PF07715"/>
    </source>
</evidence>
<keyword evidence="21" id="KW-1185">Reference proteome</keyword>
<keyword evidence="11 14" id="KW-0472">Membrane</keyword>
<dbReference type="Pfam" id="PF07715">
    <property type="entry name" value="Plug"/>
    <property type="match status" value="1"/>
</dbReference>
<dbReference type="Pfam" id="PF00593">
    <property type="entry name" value="TonB_dep_Rec_b-barrel"/>
    <property type="match status" value="1"/>
</dbReference>
<dbReference type="InterPro" id="IPR037066">
    <property type="entry name" value="Plug_dom_sf"/>
</dbReference>
<feature type="signal peptide" evidence="17">
    <location>
        <begin position="1"/>
        <end position="21"/>
    </location>
</feature>
<evidence type="ECO:0000256" key="1">
    <source>
        <dbReference type="ARBA" id="ARBA00004571"/>
    </source>
</evidence>
<evidence type="ECO:0000256" key="6">
    <source>
        <dbReference type="ARBA" id="ARBA00022692"/>
    </source>
</evidence>
<keyword evidence="4 14" id="KW-1134">Transmembrane beta strand</keyword>
<evidence type="ECO:0000256" key="11">
    <source>
        <dbReference type="ARBA" id="ARBA00023136"/>
    </source>
</evidence>
<feature type="chain" id="PRO_5011757259" evidence="17">
    <location>
        <begin position="22"/>
        <end position="706"/>
    </location>
</feature>
<proteinExistence type="inferred from homology"/>
<dbReference type="GO" id="GO:0015891">
    <property type="term" value="P:siderophore transport"/>
    <property type="evidence" value="ECO:0007669"/>
    <property type="project" value="InterPro"/>
</dbReference>
<dbReference type="InterPro" id="IPR000531">
    <property type="entry name" value="Beta-barrel_TonB"/>
</dbReference>
<keyword evidence="3 14" id="KW-0813">Transport</keyword>
<dbReference type="GO" id="GO:0038023">
    <property type="term" value="F:signaling receptor activity"/>
    <property type="evidence" value="ECO:0007669"/>
    <property type="project" value="InterPro"/>
</dbReference>
<evidence type="ECO:0000256" key="2">
    <source>
        <dbReference type="ARBA" id="ARBA00009810"/>
    </source>
</evidence>
<dbReference type="AlphaFoldDB" id="A0A1I7FRA2"/>
<evidence type="ECO:0000256" key="16">
    <source>
        <dbReference type="SAM" id="MobiDB-lite"/>
    </source>
</evidence>
<dbReference type="GO" id="GO:0015344">
    <property type="term" value="F:siderophore uptake transmembrane transporter activity"/>
    <property type="evidence" value="ECO:0007669"/>
    <property type="project" value="TreeGrafter"/>
</dbReference>
<dbReference type="GO" id="GO:0009279">
    <property type="term" value="C:cell outer membrane"/>
    <property type="evidence" value="ECO:0007669"/>
    <property type="project" value="UniProtKB-SubCell"/>
</dbReference>
<keyword evidence="6 14" id="KW-0812">Transmembrane</keyword>
<dbReference type="InterPro" id="IPR010105">
    <property type="entry name" value="TonB_sidphr_rcpt"/>
</dbReference>
<evidence type="ECO:0000256" key="4">
    <source>
        <dbReference type="ARBA" id="ARBA00022452"/>
    </source>
</evidence>
<dbReference type="SUPFAM" id="SSF56935">
    <property type="entry name" value="Porins"/>
    <property type="match status" value="1"/>
</dbReference>
<evidence type="ECO:0000256" key="9">
    <source>
        <dbReference type="ARBA" id="ARBA00023065"/>
    </source>
</evidence>
<dbReference type="PANTHER" id="PTHR32552">
    <property type="entry name" value="FERRICHROME IRON RECEPTOR-RELATED"/>
    <property type="match status" value="1"/>
</dbReference>
<dbReference type="Gene3D" id="2.170.130.10">
    <property type="entry name" value="TonB-dependent receptor, plug domain"/>
    <property type="match status" value="1"/>
</dbReference>
<evidence type="ECO:0000256" key="3">
    <source>
        <dbReference type="ARBA" id="ARBA00022448"/>
    </source>
</evidence>
<gene>
    <name evidence="20" type="ORF">SAMN05216552_1002230</name>
</gene>
<keyword evidence="5" id="KW-0410">Iron transport</keyword>
<keyword evidence="10 15" id="KW-0798">TonB box</keyword>
<dbReference type="EMBL" id="FPBO01000002">
    <property type="protein sequence ID" value="SFU38675.1"/>
    <property type="molecule type" value="Genomic_DNA"/>
</dbReference>